<dbReference type="RefSeq" id="WP_180156921.1">
    <property type="nucleotide sequence ID" value="NZ_JACCEM010000008.1"/>
</dbReference>
<evidence type="ECO:0000313" key="4">
    <source>
        <dbReference type="Proteomes" id="UP000559809"/>
    </source>
</evidence>
<name>A0A853G6W2_9BURK</name>
<dbReference type="AlphaFoldDB" id="A0A853G6W2"/>
<dbReference type="SMART" id="SM00880">
    <property type="entry name" value="CHAD"/>
    <property type="match status" value="1"/>
</dbReference>
<feature type="domain" description="CHAD" evidence="2">
    <location>
        <begin position="229"/>
        <end position="510"/>
    </location>
</feature>
<dbReference type="PROSITE" id="PS51708">
    <property type="entry name" value="CHAD"/>
    <property type="match status" value="1"/>
</dbReference>
<dbReference type="Gene3D" id="2.40.320.10">
    <property type="entry name" value="Hypothetical Protein Pfu-838710-001"/>
    <property type="match status" value="1"/>
</dbReference>
<protein>
    <submittedName>
        <fullName evidence="3">CHAD domain-containing protein</fullName>
    </submittedName>
</protein>
<gene>
    <name evidence="3" type="ORF">H0A72_15435</name>
</gene>
<proteinExistence type="predicted"/>
<dbReference type="InterPro" id="IPR023577">
    <property type="entry name" value="CYTH_domain"/>
</dbReference>
<dbReference type="PROSITE" id="PS51707">
    <property type="entry name" value="CYTH"/>
    <property type="match status" value="1"/>
</dbReference>
<dbReference type="Proteomes" id="UP000559809">
    <property type="component" value="Unassembled WGS sequence"/>
</dbReference>
<dbReference type="PANTHER" id="PTHR39339:SF1">
    <property type="entry name" value="CHAD DOMAIN-CONTAINING PROTEIN"/>
    <property type="match status" value="1"/>
</dbReference>
<organism evidence="3 4">
    <name type="scientific">Parapusillimonas granuli</name>
    <dbReference type="NCBI Taxonomy" id="380911"/>
    <lineage>
        <taxon>Bacteria</taxon>
        <taxon>Pseudomonadati</taxon>
        <taxon>Pseudomonadota</taxon>
        <taxon>Betaproteobacteria</taxon>
        <taxon>Burkholderiales</taxon>
        <taxon>Alcaligenaceae</taxon>
        <taxon>Parapusillimonas</taxon>
    </lineage>
</organism>
<reference evidence="3 4" key="1">
    <citation type="submission" date="2020-07" db="EMBL/GenBank/DDBJ databases">
        <title>Taxonomic revisions and descriptions of new bacterial species based on genomic comparisons in the high-G+C-content subgroup of the family Alcaligenaceae.</title>
        <authorList>
            <person name="Szabo A."/>
            <person name="Felfoldi T."/>
        </authorList>
    </citation>
    <scope>NUCLEOTIDE SEQUENCE [LARGE SCALE GENOMIC DNA]</scope>
    <source>
        <strain evidence="3 4">LMG 24012</strain>
    </source>
</reference>
<dbReference type="InterPro" id="IPR007899">
    <property type="entry name" value="CHAD_dom"/>
</dbReference>
<dbReference type="EMBL" id="JACCEM010000008">
    <property type="protein sequence ID" value="NYT50710.1"/>
    <property type="molecule type" value="Genomic_DNA"/>
</dbReference>
<keyword evidence="4" id="KW-1185">Reference proteome</keyword>
<comment type="caution">
    <text evidence="3">The sequence shown here is derived from an EMBL/GenBank/DDBJ whole genome shotgun (WGS) entry which is preliminary data.</text>
</comment>
<dbReference type="PANTHER" id="PTHR39339">
    <property type="entry name" value="SLR1444 PROTEIN"/>
    <property type="match status" value="1"/>
</dbReference>
<feature type="domain" description="CYTH" evidence="1">
    <location>
        <begin position="1"/>
        <end position="193"/>
    </location>
</feature>
<dbReference type="InterPro" id="IPR033469">
    <property type="entry name" value="CYTH-like_dom_sf"/>
</dbReference>
<evidence type="ECO:0000313" key="3">
    <source>
        <dbReference type="EMBL" id="NYT50710.1"/>
    </source>
</evidence>
<evidence type="ECO:0000259" key="1">
    <source>
        <dbReference type="PROSITE" id="PS51707"/>
    </source>
</evidence>
<dbReference type="SUPFAM" id="SSF55154">
    <property type="entry name" value="CYTH-like phosphatases"/>
    <property type="match status" value="1"/>
</dbReference>
<dbReference type="SMART" id="SM01118">
    <property type="entry name" value="CYTH"/>
    <property type="match status" value="1"/>
</dbReference>
<dbReference type="Pfam" id="PF01928">
    <property type="entry name" value="CYTH"/>
    <property type="match status" value="1"/>
</dbReference>
<evidence type="ECO:0000259" key="2">
    <source>
        <dbReference type="PROSITE" id="PS51708"/>
    </source>
</evidence>
<dbReference type="Gene3D" id="1.40.20.10">
    <property type="entry name" value="CHAD domain"/>
    <property type="match status" value="1"/>
</dbReference>
<dbReference type="Pfam" id="PF05235">
    <property type="entry name" value="CHAD"/>
    <property type="match status" value="1"/>
</dbReference>
<sequence length="514" mass="57055">MLERELKLHVPAGGREALKAELLRAGASATRLRARYFDTDDRRLAQAGIALRLRLEGEQWVQTIKAPGPDELSRLELNHRRPGPELDLSVYRGTPVERLLSEAGTGLPTRYETDVERITLRLDTGSGVVELAYDSGSIRAGGLALPVHELELELLSGEARNIFVLGQYWLEKYGLVLDLRSKAERGDALARIAAARKPGRQSASRKLTAPEARQLLKPRRAERPRYEGEPAMAAIYRQSASECLSQIIRNACFLAGVDKQPGASALNVDYVHQLRVGIRRLRSCRRFFSKWLPIEDPASLQELKGFFSLLGRERDADVLRLSVTPRLLDAGMPALDLAPAARHARRGAAGRRLAAGTAFQACLLALLEPLVTLEDPPSQDAAAGKPARMLARRLNGWLDRLCADGEHFLRLSVEAQHEQRKKVKRLRYCLDFAAPLLSEKRLKRVQEALTAAQQVLGDLNDLYVAQGFYGKLASAHPGGLFALGWLAAKQEQRKEQAQAAFIRLRKAGRLRVKP</sequence>
<dbReference type="InterPro" id="IPR038186">
    <property type="entry name" value="CHAD_dom_sf"/>
</dbReference>
<accession>A0A853G6W2</accession>